<evidence type="ECO:0000256" key="2">
    <source>
        <dbReference type="ARBA" id="ARBA00008854"/>
    </source>
</evidence>
<dbReference type="GO" id="GO:0016020">
    <property type="term" value="C:membrane"/>
    <property type="evidence" value="ECO:0007669"/>
    <property type="project" value="UniProtKB-SubCell"/>
</dbReference>
<dbReference type="EMBL" id="NSLJ01000013">
    <property type="protein sequence ID" value="PDP43847.1"/>
    <property type="molecule type" value="Genomic_DNA"/>
</dbReference>
<dbReference type="InterPro" id="IPR023353">
    <property type="entry name" value="LemA-like_dom_sf"/>
</dbReference>
<dbReference type="GeneID" id="34759024"/>
<keyword evidence="3" id="KW-0812">Transmembrane</keyword>
<protein>
    <submittedName>
        <fullName evidence="7">LemA family protein</fullName>
    </submittedName>
</protein>
<evidence type="ECO:0000256" key="5">
    <source>
        <dbReference type="ARBA" id="ARBA00023136"/>
    </source>
</evidence>
<evidence type="ECO:0000313" key="6">
    <source>
        <dbReference type="EMBL" id="PDP43847.1"/>
    </source>
</evidence>
<dbReference type="Proteomes" id="UP000219259">
    <property type="component" value="Unassembled WGS sequence"/>
</dbReference>
<gene>
    <name evidence="6" type="ORF">CLI86_06395</name>
    <name evidence="7" type="ORF">TFUB20_01640</name>
</gene>
<proteinExistence type="inferred from homology"/>
<dbReference type="Pfam" id="PF04011">
    <property type="entry name" value="LemA"/>
    <property type="match status" value="1"/>
</dbReference>
<dbReference type="AlphaFoldDB" id="A0A1D3UQG0"/>
<organism evidence="7 8">
    <name type="scientific">Tannerella forsythia</name>
    <name type="common">Bacteroides forsythus</name>
    <dbReference type="NCBI Taxonomy" id="28112"/>
    <lineage>
        <taxon>Bacteria</taxon>
        <taxon>Pseudomonadati</taxon>
        <taxon>Bacteroidota</taxon>
        <taxon>Bacteroidia</taxon>
        <taxon>Bacteroidales</taxon>
        <taxon>Tannerellaceae</taxon>
        <taxon>Tannerella</taxon>
    </lineage>
</organism>
<name>A0A1D3UQG0_TANFO</name>
<keyword evidence="5" id="KW-0472">Membrane</keyword>
<dbReference type="PANTHER" id="PTHR34478">
    <property type="entry name" value="PROTEIN LEMA"/>
    <property type="match status" value="1"/>
</dbReference>
<keyword evidence="4" id="KW-1133">Transmembrane helix</keyword>
<evidence type="ECO:0000256" key="3">
    <source>
        <dbReference type="ARBA" id="ARBA00022692"/>
    </source>
</evidence>
<reference evidence="6 9" key="2">
    <citation type="submission" date="2017-09" db="EMBL/GenBank/DDBJ databases">
        <title>Phase variable restriction modification systems are present in the genome sequences of periodontal pathogens Prevotella intermedia, Tannerella forsythia and Porphyromonas gingivalis.</title>
        <authorList>
            <person name="Haigh R.D."/>
            <person name="Crawford L."/>
            <person name="Ralph J."/>
            <person name="Wanford J."/>
            <person name="Vartoukian S.R."/>
            <person name="Hijazib K."/>
            <person name="Wade W."/>
            <person name="Oggioni M.R."/>
        </authorList>
    </citation>
    <scope>NUCLEOTIDE SEQUENCE [LARGE SCALE GENOMIC DNA]</scope>
    <source>
        <strain evidence="6 9">WW11663</strain>
    </source>
</reference>
<evidence type="ECO:0000313" key="9">
    <source>
        <dbReference type="Proteomes" id="UP000219259"/>
    </source>
</evidence>
<dbReference type="EMBL" id="FMMM01000057">
    <property type="protein sequence ID" value="SCQ22218.1"/>
    <property type="molecule type" value="Genomic_DNA"/>
</dbReference>
<dbReference type="SUPFAM" id="SSF140478">
    <property type="entry name" value="LemA-like"/>
    <property type="match status" value="1"/>
</dbReference>
<dbReference type="Proteomes" id="UP000182057">
    <property type="component" value="Unassembled WGS sequence"/>
</dbReference>
<evidence type="ECO:0000313" key="8">
    <source>
        <dbReference type="Proteomes" id="UP000182057"/>
    </source>
</evidence>
<evidence type="ECO:0000256" key="4">
    <source>
        <dbReference type="ARBA" id="ARBA00022989"/>
    </source>
</evidence>
<evidence type="ECO:0000313" key="7">
    <source>
        <dbReference type="EMBL" id="SCQ22218.1"/>
    </source>
</evidence>
<dbReference type="OrthoDB" id="9804152at2"/>
<dbReference type="RefSeq" id="WP_014225244.1">
    <property type="nucleotide sequence ID" value="NZ_CAJPTF010000070.1"/>
</dbReference>
<comment type="subcellular location">
    <subcellularLocation>
        <location evidence="1">Membrane</location>
        <topology evidence="1">Single-pass membrane protein</topology>
    </subcellularLocation>
</comment>
<dbReference type="Gene3D" id="1.20.1440.20">
    <property type="entry name" value="LemA-like domain"/>
    <property type="match status" value="1"/>
</dbReference>
<comment type="similarity">
    <text evidence="2">Belongs to the LemA family.</text>
</comment>
<dbReference type="PANTHER" id="PTHR34478:SF1">
    <property type="entry name" value="PROTEIN LEMA"/>
    <property type="match status" value="1"/>
</dbReference>
<dbReference type="InterPro" id="IPR007156">
    <property type="entry name" value="MamQ_LemA"/>
</dbReference>
<accession>A0A1D3UQG0</accession>
<evidence type="ECO:0000256" key="1">
    <source>
        <dbReference type="ARBA" id="ARBA00004167"/>
    </source>
</evidence>
<sequence length="180" mass="20910">MELAIIVGIIAVLLFWAISVQRGLVQREELCTNAMNQIGVQLSSRWDLITALIDMVKQYSEHEYQTLTDVISMRRDLKPTASAQDIEEQEGLIGKLVGRINMLSETYPDLKADRIYLSTMNDMKQYEENVRHSRMIYNDSVTRFNRAVRQMPNNLVAGMFGFRIREYLEEDAKKRNFPTI</sequence>
<reference evidence="7 8" key="1">
    <citation type="submission" date="2016-09" db="EMBL/GenBank/DDBJ databases">
        <authorList>
            <person name="Capua I."/>
            <person name="De Benedictis P."/>
            <person name="Joannis T."/>
            <person name="Lombin L.H."/>
            <person name="Cattoli G."/>
        </authorList>
    </citation>
    <scope>NUCLEOTIDE SEQUENCE [LARGE SCALE GENOMIC DNA]</scope>
    <source>
        <strain evidence="7 8">UB20</strain>
    </source>
</reference>